<dbReference type="AlphaFoldDB" id="A0A316G3K9"/>
<dbReference type="EMBL" id="QGGU01000001">
    <property type="protein sequence ID" value="PWK54370.1"/>
    <property type="molecule type" value="Genomic_DNA"/>
</dbReference>
<dbReference type="Gene3D" id="1.25.40.20">
    <property type="entry name" value="Ankyrin repeat-containing domain"/>
    <property type="match status" value="2"/>
</dbReference>
<keyword evidence="2 3" id="KW-0040">ANK repeat</keyword>
<dbReference type="InterPro" id="IPR011652">
    <property type="entry name" value="MORN_2"/>
</dbReference>
<reference evidence="4 5" key="1">
    <citation type="submission" date="2018-05" db="EMBL/GenBank/DDBJ databases">
        <title>Genomic Encyclopedia of Type Strains, Phase IV (KMG-IV): sequencing the most valuable type-strain genomes for metagenomic binning, comparative biology and taxonomic classification.</title>
        <authorList>
            <person name="Goeker M."/>
        </authorList>
    </citation>
    <scope>NUCLEOTIDE SEQUENCE [LARGE SCALE GENOMIC DNA]</scope>
    <source>
        <strain evidence="4 5">DSM 25350</strain>
    </source>
</reference>
<dbReference type="Pfam" id="PF07661">
    <property type="entry name" value="MORN_2"/>
    <property type="match status" value="1"/>
</dbReference>
<accession>A0A316G3K9</accession>
<gene>
    <name evidence="4" type="ORF">C8D97_101218</name>
</gene>
<dbReference type="InterPro" id="IPR036770">
    <property type="entry name" value="Ankyrin_rpt-contain_sf"/>
</dbReference>
<comment type="caution">
    <text evidence="4">The sequence shown here is derived from an EMBL/GenBank/DDBJ whole genome shotgun (WGS) entry which is preliminary data.</text>
</comment>
<organism evidence="4 5">
    <name type="scientific">Pleionea mediterranea</name>
    <dbReference type="NCBI Taxonomy" id="523701"/>
    <lineage>
        <taxon>Bacteria</taxon>
        <taxon>Pseudomonadati</taxon>
        <taxon>Pseudomonadota</taxon>
        <taxon>Gammaproteobacteria</taxon>
        <taxon>Oceanospirillales</taxon>
        <taxon>Pleioneaceae</taxon>
        <taxon>Pleionea</taxon>
    </lineage>
</organism>
<feature type="repeat" description="ANK" evidence="3">
    <location>
        <begin position="321"/>
        <end position="353"/>
    </location>
</feature>
<dbReference type="PROSITE" id="PS50088">
    <property type="entry name" value="ANK_REPEAT"/>
    <property type="match status" value="1"/>
</dbReference>
<dbReference type="SUPFAM" id="SSF82185">
    <property type="entry name" value="Histone H3 K4-specific methyltransferase SET7/9 N-terminal domain"/>
    <property type="match status" value="2"/>
</dbReference>
<dbReference type="SMART" id="SM00248">
    <property type="entry name" value="ANK"/>
    <property type="match status" value="4"/>
</dbReference>
<proteinExistence type="predicted"/>
<keyword evidence="1" id="KW-0677">Repeat</keyword>
<sequence length="650" mass="72961">MGVSSYCVKSTATIKENNINAAYKALKAQSGELQLFADGDLQFANNLPGLLEKLSMDFNVNNGNLESISFYGGKGDNSMFVWPALAPYIESGSEIIMDHDGEREITTFENGEYYTDIVDEDYYDDEEIDEAIEQIFEKAEEQELTVNDIKELCQQEAGINSTDYKGNTILHAVIEYYMDEENADNLNDNVEALITAILDAGIDVNHLNNEEESVIYLALERAAYKLAQRIYDHGVNFDDAEITGLLWLASDSHDKLMLDFVTEKNEPSKKAITKAFICACAGHAHREEKQPYIEYFIEKLNPDVNAASDTKLYFMLGDMRKGATPLMAAALSDDPVLIQKLVKLGVEPKAEDDAGNTALHYCSGQTWIGGDCSTAWFAAKGNHECIQHFLELGLSAGQNNKSNKSPYELALEDNRKILPVFNDFLTAKGKPVPQLDFKNLNGVIEFSKDGQLAYRLSFKDGKFDGKQQLFHSSDAICAEITYQDNVPVDSYKVWSKDGTLNFDSQMVNGKFDGEYKVYGPTGELVQDAKYVQGRLNGQALFYDANGDLLAEGNYNKGQKHGRFFMTDKDGKPLLDVEFENDEYKSKEAEQKKEKKKGAGLMDLFTGMFSKEAMLVEKIEEAFSPSKKMFYHKPQKLLEIYKMTQLSLLQE</sequence>
<evidence type="ECO:0000256" key="2">
    <source>
        <dbReference type="ARBA" id="ARBA00023043"/>
    </source>
</evidence>
<dbReference type="PANTHER" id="PTHR24198:SF165">
    <property type="entry name" value="ANKYRIN REPEAT-CONTAINING PROTEIN-RELATED"/>
    <property type="match status" value="1"/>
</dbReference>
<dbReference type="RefSeq" id="WP_109761490.1">
    <property type="nucleotide sequence ID" value="NZ_QGGU01000001.1"/>
</dbReference>
<evidence type="ECO:0000256" key="3">
    <source>
        <dbReference type="PROSITE-ProRule" id="PRU00023"/>
    </source>
</evidence>
<protein>
    <submittedName>
        <fullName evidence="4">MORN repeat protein</fullName>
    </submittedName>
</protein>
<dbReference type="OrthoDB" id="307920at2"/>
<dbReference type="Gene3D" id="2.20.110.10">
    <property type="entry name" value="Histone H3 K4-specific methyltransferase SET7/9 N-terminal domain"/>
    <property type="match status" value="2"/>
</dbReference>
<dbReference type="Proteomes" id="UP000245790">
    <property type="component" value="Unassembled WGS sequence"/>
</dbReference>
<evidence type="ECO:0000313" key="5">
    <source>
        <dbReference type="Proteomes" id="UP000245790"/>
    </source>
</evidence>
<name>A0A316G3K9_9GAMM</name>
<evidence type="ECO:0000313" key="4">
    <source>
        <dbReference type="EMBL" id="PWK54370.1"/>
    </source>
</evidence>
<dbReference type="PANTHER" id="PTHR24198">
    <property type="entry name" value="ANKYRIN REPEAT AND PROTEIN KINASE DOMAIN-CONTAINING PROTEIN"/>
    <property type="match status" value="1"/>
</dbReference>
<keyword evidence="5" id="KW-1185">Reference proteome</keyword>
<dbReference type="SUPFAM" id="SSF48403">
    <property type="entry name" value="Ankyrin repeat"/>
    <property type="match status" value="1"/>
</dbReference>
<evidence type="ECO:0000256" key="1">
    <source>
        <dbReference type="ARBA" id="ARBA00022737"/>
    </source>
</evidence>
<dbReference type="InterPro" id="IPR002110">
    <property type="entry name" value="Ankyrin_rpt"/>
</dbReference>